<dbReference type="GO" id="GO:0000994">
    <property type="term" value="F:RNA polymerase III core binding"/>
    <property type="evidence" value="ECO:0007669"/>
    <property type="project" value="TreeGrafter"/>
</dbReference>
<proteinExistence type="predicted"/>
<dbReference type="GO" id="GO:0016301">
    <property type="term" value="F:kinase activity"/>
    <property type="evidence" value="ECO:0007669"/>
    <property type="project" value="UniProtKB-KW"/>
</dbReference>
<dbReference type="Pfam" id="PF09174">
    <property type="entry name" value="Maf1"/>
    <property type="match status" value="1"/>
</dbReference>
<keyword evidence="2" id="KW-0418">Kinase</keyword>
<feature type="region of interest" description="Disordered" evidence="1">
    <location>
        <begin position="250"/>
        <end position="273"/>
    </location>
</feature>
<dbReference type="EMBL" id="BJWK01000002">
    <property type="protein sequence ID" value="GEM06891.1"/>
    <property type="molecule type" value="Genomic_DNA"/>
</dbReference>
<name>A0A511K976_RHOTO</name>
<dbReference type="Gene3D" id="3.40.1000.50">
    <property type="entry name" value="Repressor of RNA polymerase III transcription Maf1"/>
    <property type="match status" value="1"/>
</dbReference>
<feature type="region of interest" description="Disordered" evidence="1">
    <location>
        <begin position="406"/>
        <end position="425"/>
    </location>
</feature>
<gene>
    <name evidence="2" type="ORF">Rt10032_c02g0908</name>
</gene>
<reference evidence="2 3" key="1">
    <citation type="submission" date="2019-07" db="EMBL/GenBank/DDBJ databases">
        <title>Rhodotorula toruloides NBRC10032 genome sequencing.</title>
        <authorList>
            <person name="Shida Y."/>
            <person name="Takaku H."/>
            <person name="Ogasawara W."/>
            <person name="Mori K."/>
        </authorList>
    </citation>
    <scope>NUCLEOTIDE SEQUENCE [LARGE SCALE GENOMIC DNA]</scope>
    <source>
        <strain evidence="2 3">NBRC10032</strain>
    </source>
</reference>
<sequence>MSLRLAASASQSDSLYDWCPGSIRGDLKDGSLCLLRRGDLLLVDILVFRRDIFFLEIPELDVLSSALSMSTPTFKITTRIEAYSTKQVSKERKLFKTLESELIQDLSLSTSVSPPEHHQGLLDSAFGPLDKPQSRKTLWLLIGLLNVAFPDYDFSKVRPESFRREGSPRGVLASLSAALDHLRSPTGQKSFSSFPGASAFGIPSSPYSDSLALPGTTPTDHEGPIATNPFLRQVLDPIIDLSECEVYTYTPDIDSDPHAAESDDEDDGEDESFEADDGMAFEMDGVDGHSAYPARPSTPLARFPWSAGSTRSPMKSIASVFPPGTPSSVADAEEYFAGDNGEDSTGGLLWSTFQFLYNRKAKRVVFINAWARTPRESRAAAHTVPSGSSKGLRRSVDRAMLTHLKRSHSASSVASISLNKKKIKA</sequence>
<dbReference type="InterPro" id="IPR038564">
    <property type="entry name" value="Maf1_sf"/>
</dbReference>
<feature type="compositionally biased region" description="Acidic residues" evidence="1">
    <location>
        <begin position="262"/>
        <end position="273"/>
    </location>
</feature>
<dbReference type="PANTHER" id="PTHR22504">
    <property type="entry name" value="REPRESSOR OF RNA POLYMERASE III TRANSCRIPTION MAF1"/>
    <property type="match status" value="1"/>
</dbReference>
<dbReference type="AlphaFoldDB" id="A0A511K976"/>
<accession>A0A511K976</accession>
<evidence type="ECO:0000313" key="3">
    <source>
        <dbReference type="Proteomes" id="UP000321518"/>
    </source>
</evidence>
<evidence type="ECO:0000256" key="1">
    <source>
        <dbReference type="SAM" id="MobiDB-lite"/>
    </source>
</evidence>
<dbReference type="GO" id="GO:0016480">
    <property type="term" value="P:negative regulation of transcription by RNA polymerase III"/>
    <property type="evidence" value="ECO:0007669"/>
    <property type="project" value="InterPro"/>
</dbReference>
<organism evidence="2 3">
    <name type="scientific">Rhodotorula toruloides</name>
    <name type="common">Yeast</name>
    <name type="synonym">Rhodosporidium toruloides</name>
    <dbReference type="NCBI Taxonomy" id="5286"/>
    <lineage>
        <taxon>Eukaryota</taxon>
        <taxon>Fungi</taxon>
        <taxon>Dikarya</taxon>
        <taxon>Basidiomycota</taxon>
        <taxon>Pucciniomycotina</taxon>
        <taxon>Microbotryomycetes</taxon>
        <taxon>Sporidiobolales</taxon>
        <taxon>Sporidiobolaceae</taxon>
        <taxon>Rhodotorula</taxon>
    </lineage>
</organism>
<dbReference type="Proteomes" id="UP000321518">
    <property type="component" value="Unassembled WGS sequence"/>
</dbReference>
<dbReference type="GO" id="GO:0005634">
    <property type="term" value="C:nucleus"/>
    <property type="evidence" value="ECO:0007669"/>
    <property type="project" value="TreeGrafter"/>
</dbReference>
<comment type="caution">
    <text evidence="2">The sequence shown here is derived from an EMBL/GenBank/DDBJ whole genome shotgun (WGS) entry which is preliminary data.</text>
</comment>
<dbReference type="OrthoDB" id="277029at2759"/>
<evidence type="ECO:0000313" key="2">
    <source>
        <dbReference type="EMBL" id="GEM06891.1"/>
    </source>
</evidence>
<protein>
    <submittedName>
        <fullName evidence="2">Mitogen-activated protein kinase Maf1</fullName>
    </submittedName>
</protein>
<keyword evidence="2" id="KW-0808">Transferase</keyword>
<dbReference type="InterPro" id="IPR015257">
    <property type="entry name" value="Maf1"/>
</dbReference>
<dbReference type="PANTHER" id="PTHR22504:SF0">
    <property type="entry name" value="REPRESSOR OF RNA POLYMERASE III TRANSCRIPTION MAF1 HOMOLOG"/>
    <property type="match status" value="1"/>
</dbReference>